<feature type="transmembrane region" description="Helical" evidence="5">
    <location>
        <begin position="310"/>
        <end position="330"/>
    </location>
</feature>
<evidence type="ECO:0000313" key="8">
    <source>
        <dbReference type="Proteomes" id="UP000182975"/>
    </source>
</evidence>
<name>A0A1H8RUV0_9ACTN</name>
<gene>
    <name evidence="7" type="ORF">SAMN02910314_00917</name>
</gene>
<dbReference type="Proteomes" id="UP000182975">
    <property type="component" value="Unassembled WGS sequence"/>
</dbReference>
<keyword evidence="5" id="KW-0472">Membrane</keyword>
<feature type="transmembrane region" description="Helical" evidence="5">
    <location>
        <begin position="374"/>
        <end position="394"/>
    </location>
</feature>
<feature type="compositionally biased region" description="Basic and acidic residues" evidence="4">
    <location>
        <begin position="446"/>
        <end position="459"/>
    </location>
</feature>
<feature type="transmembrane region" description="Helical" evidence="5">
    <location>
        <begin position="57"/>
        <end position="76"/>
    </location>
</feature>
<dbReference type="InterPro" id="IPR000792">
    <property type="entry name" value="Tscrpt_reg_LuxR_C"/>
</dbReference>
<dbReference type="SMART" id="SM00421">
    <property type="entry name" value="HTH_LUXR"/>
    <property type="match status" value="1"/>
</dbReference>
<evidence type="ECO:0000313" key="7">
    <source>
        <dbReference type="EMBL" id="SEO70077.1"/>
    </source>
</evidence>
<proteinExistence type="predicted"/>
<keyword evidence="5" id="KW-1133">Transmembrane helix</keyword>
<dbReference type="RefSeq" id="WP_177168505.1">
    <property type="nucleotide sequence ID" value="NZ_FOEC01000004.1"/>
</dbReference>
<evidence type="ECO:0000259" key="6">
    <source>
        <dbReference type="PROSITE" id="PS50043"/>
    </source>
</evidence>
<dbReference type="GO" id="GO:0006355">
    <property type="term" value="P:regulation of DNA-templated transcription"/>
    <property type="evidence" value="ECO:0007669"/>
    <property type="project" value="InterPro"/>
</dbReference>
<feature type="transmembrane region" description="Helical" evidence="5">
    <location>
        <begin position="21"/>
        <end position="41"/>
    </location>
</feature>
<dbReference type="PANTHER" id="PTHR44688">
    <property type="entry name" value="DNA-BINDING TRANSCRIPTIONAL ACTIVATOR DEVR_DOSR"/>
    <property type="match status" value="1"/>
</dbReference>
<dbReference type="SUPFAM" id="SSF46894">
    <property type="entry name" value="C-terminal effector domain of the bipartite response regulators"/>
    <property type="match status" value="1"/>
</dbReference>
<dbReference type="Pfam" id="PF00196">
    <property type="entry name" value="GerE"/>
    <property type="match status" value="1"/>
</dbReference>
<feature type="transmembrane region" description="Helical" evidence="5">
    <location>
        <begin position="284"/>
        <end position="304"/>
    </location>
</feature>
<organism evidence="7 8">
    <name type="scientific">Denitrobacterium detoxificans</name>
    <dbReference type="NCBI Taxonomy" id="79604"/>
    <lineage>
        <taxon>Bacteria</taxon>
        <taxon>Bacillati</taxon>
        <taxon>Actinomycetota</taxon>
        <taxon>Coriobacteriia</taxon>
        <taxon>Eggerthellales</taxon>
        <taxon>Eggerthellaceae</taxon>
        <taxon>Denitrobacterium</taxon>
    </lineage>
</organism>
<keyword evidence="5" id="KW-0812">Transmembrane</keyword>
<sequence>MKLPNITVEFREEESCALGRISITLILGMAAHIAWMYLFIFNGPRFFFPNLEEPGKLFFISSLITFAIVLLSYGIFLKRARALFKTLEQRRRNRGIAAFLVFASMVLMLFANATGFAPYTLSLVAGITSGIGSAALLMSYGVSSSVCDLPTITISVSVSLFIAMVAFVLVTKIGNAYPVICILFTLLMPLAEVMCLKRCSHNLVDRLEFNDLTTPVHTIPFATHVCLPSIAFGIILGITRARVAHVPYDPAEYNDIIMFALMAALFALAVMLGSMLFQRKNNNFSFRTMLPVSALLLALLVIPACNQMPYVTFFVFGAYIMMEGCMWIFYSDISQTYRVSAFTVFGFGRGSLALGALTSYLLEINNVPVYDSMNNVAAFIAFAFVLFSFGRSLLPTNAELRDTLKRGRMCPALISADELALHEVVNMSRQTMRAIDDAQANALKAGKAEGGEEHPEDKTGATPKPSTATAHDGVHKQGIFKRKCSLVAETYLLSRKETEVLFLLAKGHNSAAIQERLYISAGTANTHMRHIYRKLNVHSQQELMTLVESTWVEE</sequence>
<evidence type="ECO:0000256" key="1">
    <source>
        <dbReference type="ARBA" id="ARBA00023015"/>
    </source>
</evidence>
<protein>
    <submittedName>
        <fullName evidence="7">Regulatory protein, luxR family</fullName>
    </submittedName>
</protein>
<feature type="transmembrane region" description="Helical" evidence="5">
    <location>
        <begin position="256"/>
        <end position="277"/>
    </location>
</feature>
<dbReference type="Gene3D" id="1.10.10.10">
    <property type="entry name" value="Winged helix-like DNA-binding domain superfamily/Winged helix DNA-binding domain"/>
    <property type="match status" value="1"/>
</dbReference>
<feature type="transmembrane region" description="Helical" evidence="5">
    <location>
        <begin position="96"/>
        <end position="117"/>
    </location>
</feature>
<feature type="transmembrane region" description="Helical" evidence="5">
    <location>
        <begin position="176"/>
        <end position="196"/>
    </location>
</feature>
<reference evidence="8" key="1">
    <citation type="submission" date="2016-10" db="EMBL/GenBank/DDBJ databases">
        <authorList>
            <person name="Varghese N."/>
        </authorList>
    </citation>
    <scope>NUCLEOTIDE SEQUENCE [LARGE SCALE GENOMIC DNA]</scope>
    <source>
        <strain evidence="8">DSM 21843</strain>
    </source>
</reference>
<dbReference type="EMBL" id="FOEC01000004">
    <property type="protein sequence ID" value="SEO70077.1"/>
    <property type="molecule type" value="Genomic_DNA"/>
</dbReference>
<feature type="transmembrane region" description="Helical" evidence="5">
    <location>
        <begin position="342"/>
        <end position="362"/>
    </location>
</feature>
<dbReference type="InterPro" id="IPR036388">
    <property type="entry name" value="WH-like_DNA-bd_sf"/>
</dbReference>
<dbReference type="STRING" id="79604.AAY81_06760"/>
<dbReference type="PROSITE" id="PS50043">
    <property type="entry name" value="HTH_LUXR_2"/>
    <property type="match status" value="1"/>
</dbReference>
<evidence type="ECO:0000256" key="3">
    <source>
        <dbReference type="ARBA" id="ARBA00023163"/>
    </source>
</evidence>
<dbReference type="PANTHER" id="PTHR44688:SF16">
    <property type="entry name" value="DNA-BINDING TRANSCRIPTIONAL ACTIVATOR DEVR_DOSR"/>
    <property type="match status" value="1"/>
</dbReference>
<feature type="transmembrane region" description="Helical" evidence="5">
    <location>
        <begin position="123"/>
        <end position="142"/>
    </location>
</feature>
<accession>A0A1H8RUV0</accession>
<evidence type="ECO:0000256" key="5">
    <source>
        <dbReference type="SAM" id="Phobius"/>
    </source>
</evidence>
<feature type="transmembrane region" description="Helical" evidence="5">
    <location>
        <begin position="149"/>
        <end position="170"/>
    </location>
</feature>
<dbReference type="InterPro" id="IPR016032">
    <property type="entry name" value="Sig_transdc_resp-reg_C-effctor"/>
</dbReference>
<keyword evidence="1" id="KW-0805">Transcription regulation</keyword>
<dbReference type="PRINTS" id="PR00038">
    <property type="entry name" value="HTHLUXR"/>
</dbReference>
<feature type="transmembrane region" description="Helical" evidence="5">
    <location>
        <begin position="216"/>
        <end position="236"/>
    </location>
</feature>
<keyword evidence="2" id="KW-0238">DNA-binding</keyword>
<feature type="region of interest" description="Disordered" evidence="4">
    <location>
        <begin position="445"/>
        <end position="474"/>
    </location>
</feature>
<evidence type="ECO:0000256" key="4">
    <source>
        <dbReference type="SAM" id="MobiDB-lite"/>
    </source>
</evidence>
<dbReference type="CDD" id="cd06170">
    <property type="entry name" value="LuxR_C_like"/>
    <property type="match status" value="1"/>
</dbReference>
<dbReference type="AlphaFoldDB" id="A0A1H8RUV0"/>
<feature type="domain" description="HTH luxR-type" evidence="6">
    <location>
        <begin position="486"/>
        <end position="551"/>
    </location>
</feature>
<dbReference type="GO" id="GO:0003677">
    <property type="term" value="F:DNA binding"/>
    <property type="evidence" value="ECO:0007669"/>
    <property type="project" value="UniProtKB-KW"/>
</dbReference>
<keyword evidence="8" id="KW-1185">Reference proteome</keyword>
<evidence type="ECO:0000256" key="2">
    <source>
        <dbReference type="ARBA" id="ARBA00023125"/>
    </source>
</evidence>
<keyword evidence="3" id="KW-0804">Transcription</keyword>